<dbReference type="Pfam" id="PF00149">
    <property type="entry name" value="Metallophos"/>
    <property type="match status" value="1"/>
</dbReference>
<evidence type="ECO:0000256" key="2">
    <source>
        <dbReference type="SAM" id="Phobius"/>
    </source>
</evidence>
<dbReference type="PANTHER" id="PTHR42850:SF4">
    <property type="entry name" value="ZINC-DEPENDENT ENDOPOLYPHOSPHATASE"/>
    <property type="match status" value="1"/>
</dbReference>
<proteinExistence type="predicted"/>
<sequence>MNSQKASRMPLLPDNEAGMSPSKPSTAWTMRKMLSYLAVLLGLSWGAYYLWTPQTISQEKWASEATNPPEEELDVYGSNAHPTFKGMIKLMDLPEEYVPQTGKHRKSGRLVVVGDVHGMKDSLVELLEKMDFNEKHDHLILAGDMISKGPDSPGVVDLAMKLGATCVRGNHEDRILLAYADMEAEHLRVGTPGPRESLDEQEDLLEEESFSHGNYKDRKLVKQLGKKRIKWLQQCPVILRVGKLGDMGEVVVVHAGLTPGVKLQRQDPVVVMNVRTVKNGVPSDRRNGTPWAKLWNKHQKTLPKKDRSTVIYGHDAKRGLRVKKYSMGIDTGCLKGGKLTAVVIEGGQSDHKHKLYHVGCKDGRQK</sequence>
<evidence type="ECO:0000313" key="4">
    <source>
        <dbReference type="EMBL" id="CAG8980343.1"/>
    </source>
</evidence>
<evidence type="ECO:0000259" key="3">
    <source>
        <dbReference type="Pfam" id="PF00149"/>
    </source>
</evidence>
<dbReference type="GO" id="GO:0006798">
    <property type="term" value="P:polyphosphate catabolic process"/>
    <property type="evidence" value="ECO:0007669"/>
    <property type="project" value="TreeGrafter"/>
</dbReference>
<reference evidence="4" key="1">
    <citation type="submission" date="2021-07" db="EMBL/GenBank/DDBJ databases">
        <authorList>
            <person name="Durling M."/>
        </authorList>
    </citation>
    <scope>NUCLEOTIDE SEQUENCE</scope>
</reference>
<keyword evidence="2" id="KW-0812">Transmembrane</keyword>
<dbReference type="InterPro" id="IPR029052">
    <property type="entry name" value="Metallo-depent_PP-like"/>
</dbReference>
<protein>
    <recommendedName>
        <fullName evidence="3">Calcineurin-like phosphoesterase domain-containing protein</fullName>
    </recommendedName>
</protein>
<keyword evidence="2" id="KW-0472">Membrane</keyword>
<feature type="domain" description="Calcineurin-like phosphoesterase" evidence="3">
    <location>
        <begin position="109"/>
        <end position="318"/>
    </location>
</feature>
<dbReference type="GO" id="GO:0000298">
    <property type="term" value="F:endopolyphosphatase activity"/>
    <property type="evidence" value="ECO:0007669"/>
    <property type="project" value="TreeGrafter"/>
</dbReference>
<keyword evidence="5" id="KW-1185">Reference proteome</keyword>
<accession>A0A9N9LUY7</accession>
<dbReference type="EMBL" id="CAJVRM010000380">
    <property type="protein sequence ID" value="CAG8980343.1"/>
    <property type="molecule type" value="Genomic_DNA"/>
</dbReference>
<dbReference type="InterPro" id="IPR004843">
    <property type="entry name" value="Calcineurin-like_PHP"/>
</dbReference>
<dbReference type="OrthoDB" id="10267127at2759"/>
<dbReference type="GO" id="GO:0005737">
    <property type="term" value="C:cytoplasm"/>
    <property type="evidence" value="ECO:0007669"/>
    <property type="project" value="TreeGrafter"/>
</dbReference>
<feature type="region of interest" description="Disordered" evidence="1">
    <location>
        <begin position="1"/>
        <end position="24"/>
    </location>
</feature>
<dbReference type="SUPFAM" id="SSF56300">
    <property type="entry name" value="Metallo-dependent phosphatases"/>
    <property type="match status" value="1"/>
</dbReference>
<dbReference type="GO" id="GO:0016791">
    <property type="term" value="F:phosphatase activity"/>
    <property type="evidence" value="ECO:0007669"/>
    <property type="project" value="TreeGrafter"/>
</dbReference>
<gene>
    <name evidence="4" type="ORF">HYALB_00011447</name>
</gene>
<organism evidence="4 5">
    <name type="scientific">Hymenoscyphus albidus</name>
    <dbReference type="NCBI Taxonomy" id="595503"/>
    <lineage>
        <taxon>Eukaryota</taxon>
        <taxon>Fungi</taxon>
        <taxon>Dikarya</taxon>
        <taxon>Ascomycota</taxon>
        <taxon>Pezizomycotina</taxon>
        <taxon>Leotiomycetes</taxon>
        <taxon>Helotiales</taxon>
        <taxon>Helotiaceae</taxon>
        <taxon>Hymenoscyphus</taxon>
    </lineage>
</organism>
<dbReference type="Gene3D" id="3.60.21.10">
    <property type="match status" value="1"/>
</dbReference>
<feature type="transmembrane region" description="Helical" evidence="2">
    <location>
        <begin position="33"/>
        <end position="51"/>
    </location>
</feature>
<keyword evidence="2" id="KW-1133">Transmembrane helix</keyword>
<dbReference type="PANTHER" id="PTHR42850">
    <property type="entry name" value="METALLOPHOSPHOESTERASE"/>
    <property type="match status" value="1"/>
</dbReference>
<dbReference type="Proteomes" id="UP000701801">
    <property type="component" value="Unassembled WGS sequence"/>
</dbReference>
<dbReference type="AlphaFoldDB" id="A0A9N9LUY7"/>
<dbReference type="CDD" id="cd00144">
    <property type="entry name" value="MPP_PPP_family"/>
    <property type="match status" value="1"/>
</dbReference>
<comment type="caution">
    <text evidence="4">The sequence shown here is derived from an EMBL/GenBank/DDBJ whole genome shotgun (WGS) entry which is preliminary data.</text>
</comment>
<evidence type="ECO:0000256" key="1">
    <source>
        <dbReference type="SAM" id="MobiDB-lite"/>
    </source>
</evidence>
<name>A0A9N9LUY7_9HELO</name>
<dbReference type="InterPro" id="IPR050126">
    <property type="entry name" value="Ap4A_hydrolase"/>
</dbReference>
<evidence type="ECO:0000313" key="5">
    <source>
        <dbReference type="Proteomes" id="UP000701801"/>
    </source>
</evidence>